<comment type="caution">
    <text evidence="1">The sequence shown here is derived from an EMBL/GenBank/DDBJ whole genome shotgun (WGS) entry which is preliminary data.</text>
</comment>
<accession>A0ACB5URK4</accession>
<evidence type="ECO:0000313" key="2">
    <source>
        <dbReference type="Proteomes" id="UP001374599"/>
    </source>
</evidence>
<keyword evidence="2" id="KW-1185">Reference proteome</keyword>
<proteinExistence type="predicted"/>
<gene>
    <name evidence="1" type="ORF">AN2V17_45170</name>
</gene>
<reference evidence="1" key="1">
    <citation type="submission" date="2023-09" db="EMBL/GenBank/DDBJ databases">
        <title>Vallitalea sediminicola and Vallitalea maricola sp. nov., anaerobic bacteria isolated from marine sediment.</title>
        <authorList>
            <person name="Hirano S."/>
            <person name="Maeda A."/>
            <person name="Terahara T."/>
            <person name="Mori K."/>
            <person name="Hamada M."/>
            <person name="Matsumoto R."/>
            <person name="Kobayashi T."/>
        </authorList>
    </citation>
    <scope>NUCLEOTIDE SEQUENCE</scope>
    <source>
        <strain evidence="1">AN17-2</strain>
    </source>
</reference>
<dbReference type="Proteomes" id="UP001374599">
    <property type="component" value="Unassembled WGS sequence"/>
</dbReference>
<evidence type="ECO:0000313" key="1">
    <source>
        <dbReference type="EMBL" id="GMQ65274.1"/>
    </source>
</evidence>
<dbReference type="EMBL" id="BTPU01000105">
    <property type="protein sequence ID" value="GMQ65274.1"/>
    <property type="molecule type" value="Genomic_DNA"/>
</dbReference>
<sequence>MSRKPPEIKVVCKFPEGEEKEGIQRINDALCKFYADQLLKVVKENYPEHQWYDALDYLHNRLEKQFIDEGLINR</sequence>
<protein>
    <submittedName>
        <fullName evidence="1">Uncharacterized protein</fullName>
    </submittedName>
</protein>
<organism evidence="1 2">
    <name type="scientific">Vallitalea maricola</name>
    <dbReference type="NCBI Taxonomy" id="3074433"/>
    <lineage>
        <taxon>Bacteria</taxon>
        <taxon>Bacillati</taxon>
        <taxon>Bacillota</taxon>
        <taxon>Clostridia</taxon>
        <taxon>Lachnospirales</taxon>
        <taxon>Vallitaleaceae</taxon>
        <taxon>Vallitalea</taxon>
    </lineage>
</organism>
<name>A0ACB5URK4_9FIRM</name>